<protein>
    <recommendedName>
        <fullName evidence="3">Luciferase-like domain-containing protein</fullName>
    </recommendedName>
</protein>
<evidence type="ECO:0000313" key="2">
    <source>
        <dbReference type="Proteomes" id="UP000189628"/>
    </source>
</evidence>
<evidence type="ECO:0008006" key="3">
    <source>
        <dbReference type="Google" id="ProtNLM"/>
    </source>
</evidence>
<name>A0A1U9VH28_9RALS</name>
<dbReference type="AlphaFoldDB" id="A0A1U9VH28"/>
<dbReference type="SUPFAM" id="SSF51679">
    <property type="entry name" value="Bacterial luciferase-like"/>
    <property type="match status" value="1"/>
</dbReference>
<organism evidence="1 2">
    <name type="scientific">blood disease bacterium A2-HR MARDI</name>
    <dbReference type="NCBI Taxonomy" id="1944648"/>
    <lineage>
        <taxon>Bacteria</taxon>
        <taxon>Pseudomonadati</taxon>
        <taxon>Pseudomonadota</taxon>
        <taxon>Betaproteobacteria</taxon>
        <taxon>Burkholderiales</taxon>
        <taxon>Burkholderiaceae</taxon>
        <taxon>Ralstonia</taxon>
        <taxon>Ralstonia solanacearum species complex</taxon>
    </lineage>
</organism>
<dbReference type="Gene3D" id="3.20.20.30">
    <property type="entry name" value="Luciferase-like domain"/>
    <property type="match status" value="1"/>
</dbReference>
<sequence length="66" mass="6796">MPARGLSLCGTPDAVARRLARLSGMGGDHVMALHNFGRMPQAAVLESMRALAQEALPRAGLAALAA</sequence>
<accession>A0A1U9VH28</accession>
<reference evidence="1 2" key="1">
    <citation type="submission" date="2017-02" db="EMBL/GenBank/DDBJ databases">
        <title>Blood Disease Bacterium A2-HR MARDI.</title>
        <authorList>
            <person name="Badrun R."/>
            <person name="Abu Bakar N."/>
            <person name="Laboh R."/>
        </authorList>
    </citation>
    <scope>NUCLEOTIDE SEQUENCE [LARGE SCALE GENOMIC DNA]</scope>
    <source>
        <strain evidence="1 2">A2-HR MARDI</strain>
    </source>
</reference>
<gene>
    <name evidence="1" type="ORF">B0B51_08305</name>
</gene>
<dbReference type="GO" id="GO:0016705">
    <property type="term" value="F:oxidoreductase activity, acting on paired donors, with incorporation or reduction of molecular oxygen"/>
    <property type="evidence" value="ECO:0007669"/>
    <property type="project" value="InterPro"/>
</dbReference>
<dbReference type="InterPro" id="IPR036661">
    <property type="entry name" value="Luciferase-like_sf"/>
</dbReference>
<dbReference type="EMBL" id="CP019911">
    <property type="protein sequence ID" value="AQW29982.1"/>
    <property type="molecule type" value="Genomic_DNA"/>
</dbReference>
<dbReference type="Proteomes" id="UP000189628">
    <property type="component" value="Chromosome"/>
</dbReference>
<evidence type="ECO:0000313" key="1">
    <source>
        <dbReference type="EMBL" id="AQW29982.1"/>
    </source>
</evidence>
<proteinExistence type="predicted"/>
<dbReference type="RefSeq" id="WP_013213714.1">
    <property type="nucleotide sequence ID" value="NZ_CP019911.1"/>
</dbReference>